<organism evidence="2">
    <name type="scientific">Solumvirus sp</name>
    <dbReference type="NCBI Taxonomy" id="2487773"/>
    <lineage>
        <taxon>Viruses</taxon>
        <taxon>Pithoviruses</taxon>
    </lineage>
</organism>
<accession>A0A3G5AGR9</accession>
<evidence type="ECO:0000256" key="1">
    <source>
        <dbReference type="SAM" id="Phobius"/>
    </source>
</evidence>
<keyword evidence="1" id="KW-1133">Transmembrane helix</keyword>
<feature type="transmembrane region" description="Helical" evidence="1">
    <location>
        <begin position="80"/>
        <end position="99"/>
    </location>
</feature>
<dbReference type="EMBL" id="MK072504">
    <property type="protein sequence ID" value="AYV86387.1"/>
    <property type="molecule type" value="Genomic_DNA"/>
</dbReference>
<feature type="transmembrane region" description="Helical" evidence="1">
    <location>
        <begin position="28"/>
        <end position="46"/>
    </location>
</feature>
<name>A0A3G5AGR9_9VIRU</name>
<keyword evidence="1" id="KW-0472">Membrane</keyword>
<protein>
    <submittedName>
        <fullName evidence="2">Uncharacterized protein</fullName>
    </submittedName>
</protein>
<feature type="transmembrane region" description="Helical" evidence="1">
    <location>
        <begin position="53"/>
        <end position="74"/>
    </location>
</feature>
<reference evidence="2" key="1">
    <citation type="submission" date="2018-10" db="EMBL/GenBank/DDBJ databases">
        <title>Hidden diversity of soil giant viruses.</title>
        <authorList>
            <person name="Schulz F."/>
            <person name="Alteio L."/>
            <person name="Goudeau D."/>
            <person name="Ryan E.M."/>
            <person name="Malmstrom R.R."/>
            <person name="Blanchard J."/>
            <person name="Woyke T."/>
        </authorList>
    </citation>
    <scope>NUCLEOTIDE SEQUENCE</scope>
    <source>
        <strain evidence="2">SMV1</strain>
    </source>
</reference>
<sequence>MSNVLFSSAMDGSVAVPAATVQKAKSAAIWEAVIMVIVVALALYLLNRSQNGAATFILWFLLLAGIFGIILVLFPSMGLAWVFGIVLLILFIIIIYQLFKGFTGLQAPATVTLPKVVAV</sequence>
<evidence type="ECO:0000313" key="2">
    <source>
        <dbReference type="EMBL" id="AYV86387.1"/>
    </source>
</evidence>
<gene>
    <name evidence="2" type="ORF">Solumvirus7_2</name>
</gene>
<keyword evidence="1" id="KW-0812">Transmembrane</keyword>
<proteinExistence type="predicted"/>